<comment type="similarity">
    <text evidence="2">Belongs to the ferric reductase (FRE) family.</text>
</comment>
<dbReference type="SFLD" id="SFLDG01168">
    <property type="entry name" value="Ferric_reductase_subgroup_(FRE"/>
    <property type="match status" value="1"/>
</dbReference>
<dbReference type="GO" id="GO:0006879">
    <property type="term" value="P:intracellular iron ion homeostasis"/>
    <property type="evidence" value="ECO:0007669"/>
    <property type="project" value="TreeGrafter"/>
</dbReference>
<dbReference type="PROSITE" id="PS51384">
    <property type="entry name" value="FAD_FR"/>
    <property type="match status" value="1"/>
</dbReference>
<evidence type="ECO:0000256" key="5">
    <source>
        <dbReference type="ARBA" id="ARBA00022475"/>
    </source>
</evidence>
<evidence type="ECO:0000256" key="3">
    <source>
        <dbReference type="ARBA" id="ARBA00012668"/>
    </source>
</evidence>
<evidence type="ECO:0000256" key="4">
    <source>
        <dbReference type="ARBA" id="ARBA00022448"/>
    </source>
</evidence>
<evidence type="ECO:0000313" key="16">
    <source>
        <dbReference type="EMBL" id="CUS13855.1"/>
    </source>
</evidence>
<feature type="transmembrane region" description="Helical" evidence="14">
    <location>
        <begin position="261"/>
        <end position="281"/>
    </location>
</feature>
<feature type="transmembrane region" description="Helical" evidence="14">
    <location>
        <begin position="237"/>
        <end position="254"/>
    </location>
</feature>
<dbReference type="SFLD" id="SFLDS00052">
    <property type="entry name" value="Ferric_Reductase_Domain"/>
    <property type="match status" value="1"/>
</dbReference>
<dbReference type="InterPro" id="IPR013121">
    <property type="entry name" value="Fe_red_NAD-bd_6"/>
</dbReference>
<dbReference type="AlphaFoldDB" id="A0A292Q4G7"/>
<evidence type="ECO:0000256" key="2">
    <source>
        <dbReference type="ARBA" id="ARBA00006278"/>
    </source>
</evidence>
<dbReference type="InterPro" id="IPR013130">
    <property type="entry name" value="Fe3_Rdtase_TM_dom"/>
</dbReference>
<dbReference type="GO" id="GO:0015677">
    <property type="term" value="P:copper ion import"/>
    <property type="evidence" value="ECO:0007669"/>
    <property type="project" value="TreeGrafter"/>
</dbReference>
<keyword evidence="9" id="KW-0560">Oxidoreductase</keyword>
<dbReference type="InterPro" id="IPR017938">
    <property type="entry name" value="Riboflavin_synthase-like_b-brl"/>
</dbReference>
<evidence type="ECO:0000256" key="10">
    <source>
        <dbReference type="ARBA" id="ARBA00023065"/>
    </source>
</evidence>
<dbReference type="EC" id="1.16.1.9" evidence="3"/>
<evidence type="ECO:0000313" key="17">
    <source>
        <dbReference type="Proteomes" id="UP001412239"/>
    </source>
</evidence>
<sequence length="704" mass="77002">MSHSGHGSGGSGLFPVPEDPYFAKIYWMFVGGAIGVGALVHLGELLLYRQRLVDTLISAASRALPQPARPKSLLVRWYATLTATTREAVYYTAPLMAARGKPSGADWKLSWRKSSSPLNFPQLGRALLIAANLALLLSLNFYGWDVDDRRNWEAMAVRAGWVTIAQLPLVFLLAGKRNLIGYATGTSYERLNWIHRWVARCMFITSTIHLGYFFRTWGRYDYIGHKLEIDIIARRGLGAWCVLLWITLSSFAPIRGWRYELFVVQHIISLIGFIVMVGLHTPEKAHVYVWLPVAAFILDRVLRIVYMLYTNLAIFHPGRWHKPSGLFTCSATFHALSDKATRVVILDPPFNWSPGQHAFVSCHSLVPLQSHPFTITTLPSDNSLEFVIRTQKGGTEKLSDHACVLPANKDKSKTVIIDGPYGQIRPLEQFDSVFLLAGGAGAAFVIPLLRDLVRLRRESKPMVTRKIRLVWVVRSSTQASWFAKEIADATGTLGKVNGLILEVSVYVTCDDALSAPPSSSPSQNGLPKAADPRAIPTEKVGGVMAGGSELCGGDRCCCQEVLEDEDAIVEANKAGEKKQVCCCCSQSTVPHPKIPKTTDTDLVGTQTQDSASSKNSLAASLCLPPEHIFSGRPAIRVLMNKELEKALGESAVVVCGPAELAEKTRQAVVALSDERAVHKGTGAQGVGLPIPIFVHLIGCGTNGF</sequence>
<proteinExistence type="inferred from homology"/>
<feature type="transmembrane region" description="Helical" evidence="14">
    <location>
        <begin position="123"/>
        <end position="143"/>
    </location>
</feature>
<dbReference type="Gene3D" id="2.40.30.10">
    <property type="entry name" value="Translation factors"/>
    <property type="match status" value="1"/>
</dbReference>
<feature type="transmembrane region" description="Helical" evidence="14">
    <location>
        <begin position="287"/>
        <end position="309"/>
    </location>
</feature>
<dbReference type="Pfam" id="PF08030">
    <property type="entry name" value="NAD_binding_6"/>
    <property type="match status" value="1"/>
</dbReference>
<evidence type="ECO:0000256" key="11">
    <source>
        <dbReference type="ARBA" id="ARBA00023136"/>
    </source>
</evidence>
<keyword evidence="11 14" id="KW-0472">Membrane</keyword>
<keyword evidence="10" id="KW-0406">Ion transport</keyword>
<evidence type="ECO:0000256" key="7">
    <source>
        <dbReference type="ARBA" id="ARBA00022982"/>
    </source>
</evidence>
<dbReference type="InterPro" id="IPR051410">
    <property type="entry name" value="Ferric/Cupric_Reductase"/>
</dbReference>
<evidence type="ECO:0000256" key="9">
    <source>
        <dbReference type="ARBA" id="ARBA00023002"/>
    </source>
</evidence>
<keyword evidence="8 14" id="KW-1133">Transmembrane helix</keyword>
<dbReference type="PANTHER" id="PTHR32361:SF9">
    <property type="entry name" value="FERRIC REDUCTASE TRANSMEMBRANE COMPONENT 3-RELATED"/>
    <property type="match status" value="1"/>
</dbReference>
<reference evidence="16" key="1">
    <citation type="submission" date="2015-10" db="EMBL/GenBank/DDBJ databases">
        <authorList>
            <person name="Regsiter A."/>
            <person name="william w."/>
        </authorList>
    </citation>
    <scope>NUCLEOTIDE SEQUENCE</scope>
    <source>
        <strain evidence="16">Montdore</strain>
    </source>
</reference>
<feature type="domain" description="FAD-binding FR-type" evidence="15">
    <location>
        <begin position="322"/>
        <end position="427"/>
    </location>
</feature>
<evidence type="ECO:0000256" key="12">
    <source>
        <dbReference type="ARBA" id="ARBA00023180"/>
    </source>
</evidence>
<keyword evidence="7" id="KW-0249">Electron transport</keyword>
<dbReference type="GO" id="GO:0052851">
    <property type="term" value="F:ferric-chelate reductase (NADPH) activity"/>
    <property type="evidence" value="ECO:0007669"/>
    <property type="project" value="UniProtKB-EC"/>
</dbReference>
<dbReference type="InterPro" id="IPR013112">
    <property type="entry name" value="FAD-bd_8"/>
</dbReference>
<gene>
    <name evidence="16" type="ORF">GSTUAT00002066001</name>
</gene>
<dbReference type="InterPro" id="IPR017927">
    <property type="entry name" value="FAD-bd_FR_type"/>
</dbReference>
<feature type="transmembrane region" description="Helical" evidence="14">
    <location>
        <begin position="433"/>
        <end position="449"/>
    </location>
</feature>
<comment type="catalytic activity">
    <reaction evidence="13">
        <text>2 a Fe(II)-siderophore + NADP(+) + H(+) = 2 a Fe(III)-siderophore + NADPH</text>
        <dbReference type="Rhea" id="RHEA:28795"/>
        <dbReference type="Rhea" id="RHEA-COMP:11342"/>
        <dbReference type="Rhea" id="RHEA-COMP:11344"/>
        <dbReference type="ChEBI" id="CHEBI:15378"/>
        <dbReference type="ChEBI" id="CHEBI:29033"/>
        <dbReference type="ChEBI" id="CHEBI:29034"/>
        <dbReference type="ChEBI" id="CHEBI:57783"/>
        <dbReference type="ChEBI" id="CHEBI:58349"/>
        <dbReference type="EC" id="1.16.1.9"/>
    </reaction>
</comment>
<dbReference type="SUPFAM" id="SSF52343">
    <property type="entry name" value="Ferredoxin reductase-like, C-terminal NADP-linked domain"/>
    <property type="match status" value="1"/>
</dbReference>
<keyword evidence="4" id="KW-0813">Transport</keyword>
<keyword evidence="6 14" id="KW-0812">Transmembrane</keyword>
<dbReference type="Pfam" id="PF01794">
    <property type="entry name" value="Ferric_reduct"/>
    <property type="match status" value="1"/>
</dbReference>
<dbReference type="CDD" id="cd06186">
    <property type="entry name" value="NOX_Duox_like_FAD_NADP"/>
    <property type="match status" value="1"/>
</dbReference>
<organism evidence="16 17">
    <name type="scientific">Tuber aestivum</name>
    <name type="common">summer truffle</name>
    <dbReference type="NCBI Taxonomy" id="59557"/>
    <lineage>
        <taxon>Eukaryota</taxon>
        <taxon>Fungi</taxon>
        <taxon>Dikarya</taxon>
        <taxon>Ascomycota</taxon>
        <taxon>Pezizomycotina</taxon>
        <taxon>Pezizomycetes</taxon>
        <taxon>Pezizales</taxon>
        <taxon>Tuberaceae</taxon>
        <taxon>Tuber</taxon>
    </lineage>
</organism>
<evidence type="ECO:0000256" key="6">
    <source>
        <dbReference type="ARBA" id="ARBA00022692"/>
    </source>
</evidence>
<evidence type="ECO:0000256" key="1">
    <source>
        <dbReference type="ARBA" id="ARBA00004651"/>
    </source>
</evidence>
<keyword evidence="5" id="KW-1003">Cell membrane</keyword>
<dbReference type="Gene3D" id="3.40.50.80">
    <property type="entry name" value="Nucleotide-binding domain of ferredoxin-NADP reductase (FNR) module"/>
    <property type="match status" value="1"/>
</dbReference>
<feature type="transmembrane region" description="Helical" evidence="14">
    <location>
        <begin position="25"/>
        <end position="48"/>
    </location>
</feature>
<evidence type="ECO:0000259" key="15">
    <source>
        <dbReference type="PROSITE" id="PS51384"/>
    </source>
</evidence>
<dbReference type="InterPro" id="IPR039261">
    <property type="entry name" value="FNR_nucleotide-bd"/>
</dbReference>
<evidence type="ECO:0000256" key="13">
    <source>
        <dbReference type="ARBA" id="ARBA00048483"/>
    </source>
</evidence>
<dbReference type="SUPFAM" id="SSF63380">
    <property type="entry name" value="Riboflavin synthase domain-like"/>
    <property type="match status" value="1"/>
</dbReference>
<dbReference type="GO" id="GO:0005886">
    <property type="term" value="C:plasma membrane"/>
    <property type="evidence" value="ECO:0007669"/>
    <property type="project" value="UniProtKB-SubCell"/>
</dbReference>
<feature type="transmembrane region" description="Helical" evidence="14">
    <location>
        <begin position="155"/>
        <end position="176"/>
    </location>
</feature>
<dbReference type="GO" id="GO:0006826">
    <property type="term" value="P:iron ion transport"/>
    <property type="evidence" value="ECO:0007669"/>
    <property type="project" value="TreeGrafter"/>
</dbReference>
<dbReference type="PANTHER" id="PTHR32361">
    <property type="entry name" value="FERRIC/CUPRIC REDUCTASE TRANSMEMBRANE COMPONENT"/>
    <property type="match status" value="1"/>
</dbReference>
<keyword evidence="17" id="KW-1185">Reference proteome</keyword>
<name>A0A292Q4G7_9PEZI</name>
<dbReference type="EMBL" id="LN890966">
    <property type="protein sequence ID" value="CUS13855.1"/>
    <property type="molecule type" value="Genomic_DNA"/>
</dbReference>
<accession>A0A292Q4G7</accession>
<evidence type="ECO:0000256" key="8">
    <source>
        <dbReference type="ARBA" id="ARBA00022989"/>
    </source>
</evidence>
<feature type="transmembrane region" description="Helical" evidence="14">
    <location>
        <begin position="197"/>
        <end position="217"/>
    </location>
</feature>
<dbReference type="Pfam" id="PF08022">
    <property type="entry name" value="FAD_binding_8"/>
    <property type="match status" value="1"/>
</dbReference>
<dbReference type="Proteomes" id="UP001412239">
    <property type="component" value="Unassembled WGS sequence"/>
</dbReference>
<keyword evidence="12" id="KW-0325">Glycoprotein</keyword>
<evidence type="ECO:0000256" key="14">
    <source>
        <dbReference type="SAM" id="Phobius"/>
    </source>
</evidence>
<protein>
    <recommendedName>
        <fullName evidence="3">ferric-chelate reductase (NADPH)</fullName>
        <ecNumber evidence="3">1.16.1.9</ecNumber>
    </recommendedName>
</protein>
<comment type="subcellular location">
    <subcellularLocation>
        <location evidence="1">Cell membrane</location>
        <topology evidence="1">Multi-pass membrane protein</topology>
    </subcellularLocation>
</comment>